<keyword evidence="4" id="KW-1185">Reference proteome</keyword>
<dbReference type="AlphaFoldDB" id="A0A7R8V1C8"/>
<protein>
    <submittedName>
        <fullName evidence="3">Uncharacterized protein</fullName>
    </submittedName>
</protein>
<name>A0A7R8V1C8_HERIL</name>
<reference evidence="3 4" key="1">
    <citation type="submission" date="2020-11" db="EMBL/GenBank/DDBJ databases">
        <authorList>
            <person name="Wallbank WR R."/>
            <person name="Pardo Diaz C."/>
            <person name="Kozak K."/>
            <person name="Martin S."/>
            <person name="Jiggins C."/>
            <person name="Moest M."/>
            <person name="Warren A I."/>
            <person name="Generalovic N T."/>
            <person name="Byers J.R.P. K."/>
            <person name="Montejo-Kovacevich G."/>
            <person name="Yen C E."/>
        </authorList>
    </citation>
    <scope>NUCLEOTIDE SEQUENCE [LARGE SCALE GENOMIC DNA]</scope>
</reference>
<feature type="chain" id="PRO_5030700316" evidence="2">
    <location>
        <begin position="24"/>
        <end position="118"/>
    </location>
</feature>
<evidence type="ECO:0000256" key="2">
    <source>
        <dbReference type="SAM" id="SignalP"/>
    </source>
</evidence>
<sequence>MMGLNPLAVVLVAVTCAILSSEGASLAKIDCTKCRLDVYSFGSKDYDCGISRHNRLPICAVDCKILYDMVIPIPNLNLDFDLHTCVESSAPASSTSTSTTTTTTTAPTTVTPENSATI</sequence>
<evidence type="ECO:0000313" key="3">
    <source>
        <dbReference type="EMBL" id="CAD7091040.1"/>
    </source>
</evidence>
<evidence type="ECO:0000313" key="4">
    <source>
        <dbReference type="Proteomes" id="UP000594454"/>
    </source>
</evidence>
<feature type="region of interest" description="Disordered" evidence="1">
    <location>
        <begin position="89"/>
        <end position="118"/>
    </location>
</feature>
<dbReference type="Proteomes" id="UP000594454">
    <property type="component" value="Chromosome 5"/>
</dbReference>
<accession>A0A7R8V1C8</accession>
<proteinExistence type="predicted"/>
<gene>
    <name evidence="3" type="ORF">HERILL_LOCUS13489</name>
</gene>
<keyword evidence="2" id="KW-0732">Signal</keyword>
<feature type="compositionally biased region" description="Low complexity" evidence="1">
    <location>
        <begin position="89"/>
        <end position="112"/>
    </location>
</feature>
<dbReference type="EMBL" id="LR899013">
    <property type="protein sequence ID" value="CAD7091040.1"/>
    <property type="molecule type" value="Genomic_DNA"/>
</dbReference>
<evidence type="ECO:0000256" key="1">
    <source>
        <dbReference type="SAM" id="MobiDB-lite"/>
    </source>
</evidence>
<feature type="signal peptide" evidence="2">
    <location>
        <begin position="1"/>
        <end position="23"/>
    </location>
</feature>
<organism evidence="3 4">
    <name type="scientific">Hermetia illucens</name>
    <name type="common">Black soldier fly</name>
    <dbReference type="NCBI Taxonomy" id="343691"/>
    <lineage>
        <taxon>Eukaryota</taxon>
        <taxon>Metazoa</taxon>
        <taxon>Ecdysozoa</taxon>
        <taxon>Arthropoda</taxon>
        <taxon>Hexapoda</taxon>
        <taxon>Insecta</taxon>
        <taxon>Pterygota</taxon>
        <taxon>Neoptera</taxon>
        <taxon>Endopterygota</taxon>
        <taxon>Diptera</taxon>
        <taxon>Brachycera</taxon>
        <taxon>Stratiomyomorpha</taxon>
        <taxon>Stratiomyidae</taxon>
        <taxon>Hermetiinae</taxon>
        <taxon>Hermetia</taxon>
    </lineage>
</organism>
<dbReference type="InParanoid" id="A0A7R8V1C8"/>